<dbReference type="InterPro" id="IPR015424">
    <property type="entry name" value="PyrdxlP-dep_Trfase"/>
</dbReference>
<evidence type="ECO:0000313" key="11">
    <source>
        <dbReference type="EMBL" id="GAA96647.1"/>
    </source>
</evidence>
<dbReference type="eggNOG" id="KOG1401">
    <property type="taxonomic scope" value="Eukaryota"/>
</dbReference>
<dbReference type="Gene3D" id="3.90.1150.10">
    <property type="entry name" value="Aspartate Aminotransferase, domain 1"/>
    <property type="match status" value="1"/>
</dbReference>
<dbReference type="GO" id="GO:0005759">
    <property type="term" value="C:mitochondrial matrix"/>
    <property type="evidence" value="ECO:0007669"/>
    <property type="project" value="TreeGrafter"/>
</dbReference>
<dbReference type="InterPro" id="IPR050103">
    <property type="entry name" value="Class-III_PLP-dep_AT"/>
</dbReference>
<dbReference type="GO" id="GO:0006526">
    <property type="term" value="P:L-arginine biosynthetic process"/>
    <property type="evidence" value="ECO:0007669"/>
    <property type="project" value="UniProtKB-UniPathway"/>
</dbReference>
<dbReference type="CDD" id="cd00610">
    <property type="entry name" value="OAT_like"/>
    <property type="match status" value="1"/>
</dbReference>
<keyword evidence="7" id="KW-0028">Amino-acid biosynthesis</keyword>
<dbReference type="FunCoup" id="G7E1D7">
    <property type="interactions" value="132"/>
</dbReference>
<dbReference type="STRING" id="764103.G7E1D7"/>
<name>G7E1D7_MIXOS</name>
<keyword evidence="12" id="KW-1185">Reference proteome</keyword>
<accession>G7E1D7</accession>
<keyword evidence="9 10" id="KW-0663">Pyridoxal phosphate</keyword>
<reference evidence="11 12" key="2">
    <citation type="journal article" date="2012" name="Open Biol.">
        <title>Characteristics of nucleosomes and linker DNA regions on the genome of the basidiomycete Mixia osmundae revealed by mono- and dinucleosome mapping.</title>
        <authorList>
            <person name="Nishida H."/>
            <person name="Kondo S."/>
            <person name="Matsumoto T."/>
            <person name="Suzuki Y."/>
            <person name="Yoshikawa H."/>
            <person name="Taylor T.D."/>
            <person name="Sugiyama J."/>
        </authorList>
    </citation>
    <scope>NUCLEOTIDE SEQUENCE [LARGE SCALE GENOMIC DNA]</scope>
    <source>
        <strain evidence="12">CBS 9802 / IAM 14324 / JCM 22182 / KY 12970</strain>
    </source>
</reference>
<sequence>MYRIASSARVNSLKSKDQFRCICKARSSFSTTAQSHAPSANSQYLKVTHSDETAPTDTLQSLARHARYTLNTYVRPPIMFESGKGMYLHDTQGREYLDMSAGIAVNALGHSDEGVAEAMSKQARRLVHVSNLYHNEWAGELAQLLVESTIASGGLGTSSDTFQSRADKDTTSGLKVFFANSGTEANEGALKFVRKYGKLTAEQHPKLHGKVSPHDKVEVVAFRDGFHGRSMGALSVTLQEKYQAPFAPLIPEIMPGQLNDIESINKVVTEKTCGVIVEPIQGEGGILEATEEFMRALRKRCDEVGAALIFDEIQCGLGRTGKLWAHCEFPADCHPDIVTMAKPLANGMPIGAILMTDKIADIVKIGDHGTTFGGGPLQTCVGHHVVSRITKPEFLDHVKTVGAQLKQRLSALPELFPKLVTGDIRGRGLILGVPFASDGLPPKVAKMCRERGVIVLTCGKATLRFVPSLIIEKAQIDHACDVLESVLTVIQQEAH</sequence>
<dbReference type="InterPro" id="IPR049704">
    <property type="entry name" value="Aminotrans_3_PPA_site"/>
</dbReference>
<dbReference type="PROSITE" id="PS00600">
    <property type="entry name" value="AA_TRANSFER_CLASS_3"/>
    <property type="match status" value="1"/>
</dbReference>
<dbReference type="EMBL" id="BABT02000106">
    <property type="protein sequence ID" value="GAA96647.1"/>
    <property type="molecule type" value="Genomic_DNA"/>
</dbReference>
<dbReference type="InterPro" id="IPR015422">
    <property type="entry name" value="PyrdxlP-dep_Trfase_small"/>
</dbReference>
<comment type="caution">
    <text evidence="11">The sequence shown here is derived from an EMBL/GenBank/DDBJ whole genome shotgun (WGS) entry which is preliminary data.</text>
</comment>
<dbReference type="InterPro" id="IPR015421">
    <property type="entry name" value="PyrdxlP-dep_Trfase_major"/>
</dbReference>
<comment type="subcellular location">
    <subcellularLocation>
        <location evidence="2">Mitochondrion</location>
    </subcellularLocation>
</comment>
<dbReference type="AlphaFoldDB" id="G7E1D7"/>
<dbReference type="OrthoDB" id="10260828at2759"/>
<dbReference type="Gene3D" id="3.40.640.10">
    <property type="entry name" value="Type I PLP-dependent aspartate aminotransferase-like (Major domain)"/>
    <property type="match status" value="1"/>
</dbReference>
<dbReference type="InParanoid" id="G7E1D7"/>
<dbReference type="PANTHER" id="PTHR11986:SF79">
    <property type="entry name" value="ACETYLORNITHINE AMINOTRANSFERASE, MITOCHONDRIAL"/>
    <property type="match status" value="1"/>
</dbReference>
<dbReference type="Pfam" id="PF00202">
    <property type="entry name" value="Aminotran_3"/>
    <property type="match status" value="1"/>
</dbReference>
<dbReference type="Proteomes" id="UP000009131">
    <property type="component" value="Unassembled WGS sequence"/>
</dbReference>
<evidence type="ECO:0000256" key="8">
    <source>
        <dbReference type="ARBA" id="ARBA00022679"/>
    </source>
</evidence>
<evidence type="ECO:0000256" key="3">
    <source>
        <dbReference type="ARBA" id="ARBA00005024"/>
    </source>
</evidence>
<dbReference type="InterPro" id="IPR004636">
    <property type="entry name" value="AcOrn/SuccOrn_fam"/>
</dbReference>
<protein>
    <recommendedName>
        <fullName evidence="5">acetylornithine transaminase</fullName>
        <ecNumber evidence="5">2.6.1.11</ecNumber>
    </recommendedName>
</protein>
<organism evidence="11 12">
    <name type="scientific">Mixia osmundae (strain CBS 9802 / IAM 14324 / JCM 22182 / KY 12970)</name>
    <dbReference type="NCBI Taxonomy" id="764103"/>
    <lineage>
        <taxon>Eukaryota</taxon>
        <taxon>Fungi</taxon>
        <taxon>Dikarya</taxon>
        <taxon>Basidiomycota</taxon>
        <taxon>Pucciniomycotina</taxon>
        <taxon>Mixiomycetes</taxon>
        <taxon>Mixiales</taxon>
        <taxon>Mixiaceae</taxon>
        <taxon>Mixia</taxon>
    </lineage>
</organism>
<evidence type="ECO:0000256" key="4">
    <source>
        <dbReference type="ARBA" id="ARBA00008954"/>
    </source>
</evidence>
<dbReference type="HOGENOM" id="CLU_016922_10_1_1"/>
<evidence type="ECO:0000256" key="9">
    <source>
        <dbReference type="ARBA" id="ARBA00022898"/>
    </source>
</evidence>
<comment type="cofactor">
    <cofactor evidence="1">
        <name>pyridoxal 5'-phosphate</name>
        <dbReference type="ChEBI" id="CHEBI:597326"/>
    </cofactor>
</comment>
<comment type="pathway">
    <text evidence="3">Amino-acid biosynthesis; L-arginine biosynthesis; N(2)-acetyl-L-ornithine from L-glutamate: step 4/4.</text>
</comment>
<keyword evidence="8" id="KW-0808">Transferase</keyword>
<dbReference type="GO" id="GO:0042802">
    <property type="term" value="F:identical protein binding"/>
    <property type="evidence" value="ECO:0007669"/>
    <property type="project" value="TreeGrafter"/>
</dbReference>
<evidence type="ECO:0000256" key="5">
    <source>
        <dbReference type="ARBA" id="ARBA00012919"/>
    </source>
</evidence>
<dbReference type="SUPFAM" id="SSF53383">
    <property type="entry name" value="PLP-dependent transferases"/>
    <property type="match status" value="1"/>
</dbReference>
<evidence type="ECO:0000256" key="10">
    <source>
        <dbReference type="RuleBase" id="RU003560"/>
    </source>
</evidence>
<gene>
    <name evidence="11" type="primary">Mo03318</name>
    <name evidence="11" type="ORF">E5Q_03318</name>
</gene>
<proteinExistence type="inferred from homology"/>
<dbReference type="GO" id="GO:0003992">
    <property type="term" value="F:N2-acetyl-L-ornithine:2-oxoglutarate 5-aminotransferase activity"/>
    <property type="evidence" value="ECO:0007669"/>
    <property type="project" value="UniProtKB-EC"/>
</dbReference>
<evidence type="ECO:0000256" key="1">
    <source>
        <dbReference type="ARBA" id="ARBA00001933"/>
    </source>
</evidence>
<dbReference type="PANTHER" id="PTHR11986">
    <property type="entry name" value="AMINOTRANSFERASE CLASS III"/>
    <property type="match status" value="1"/>
</dbReference>
<dbReference type="InterPro" id="IPR005814">
    <property type="entry name" value="Aminotrans_3"/>
</dbReference>
<dbReference type="PIRSF" id="PIRSF000521">
    <property type="entry name" value="Transaminase_4ab_Lys_Orn"/>
    <property type="match status" value="1"/>
</dbReference>
<dbReference type="GO" id="GO:0030170">
    <property type="term" value="F:pyridoxal phosphate binding"/>
    <property type="evidence" value="ECO:0007669"/>
    <property type="project" value="InterPro"/>
</dbReference>
<dbReference type="UniPathway" id="UPA00068">
    <property type="reaction ID" value="UER00109"/>
</dbReference>
<evidence type="ECO:0000256" key="6">
    <source>
        <dbReference type="ARBA" id="ARBA00022576"/>
    </source>
</evidence>
<evidence type="ECO:0000313" key="12">
    <source>
        <dbReference type="Proteomes" id="UP000009131"/>
    </source>
</evidence>
<dbReference type="NCBIfam" id="TIGR00707">
    <property type="entry name" value="argD"/>
    <property type="match status" value="1"/>
</dbReference>
<keyword evidence="6" id="KW-0032">Aminotransferase</keyword>
<evidence type="ECO:0000256" key="7">
    <source>
        <dbReference type="ARBA" id="ARBA00022605"/>
    </source>
</evidence>
<dbReference type="FunFam" id="3.40.640.10:FF:000004">
    <property type="entry name" value="Acetylornithine aminotransferase"/>
    <property type="match status" value="1"/>
</dbReference>
<dbReference type="EC" id="2.6.1.11" evidence="5"/>
<reference evidence="11 12" key="1">
    <citation type="journal article" date="2011" name="J. Gen. Appl. Microbiol.">
        <title>Draft genome sequencing of the enigmatic basidiomycete Mixia osmundae.</title>
        <authorList>
            <person name="Nishida H."/>
            <person name="Nagatsuka Y."/>
            <person name="Sugiyama J."/>
        </authorList>
    </citation>
    <scope>NUCLEOTIDE SEQUENCE [LARGE SCALE GENOMIC DNA]</scope>
    <source>
        <strain evidence="12">CBS 9802 / IAM 14324 / JCM 22182 / KY 12970</strain>
    </source>
</reference>
<comment type="similarity">
    <text evidence="4 10">Belongs to the class-III pyridoxal-phosphate-dependent aminotransferase family.</text>
</comment>
<evidence type="ECO:0000256" key="2">
    <source>
        <dbReference type="ARBA" id="ARBA00004173"/>
    </source>
</evidence>